<dbReference type="Proteomes" id="UP001325719">
    <property type="component" value="Segment"/>
</dbReference>
<organism evidence="1 2">
    <name type="scientific">Microbacterium phage MO526</name>
    <dbReference type="NCBI Taxonomy" id="3108092"/>
    <lineage>
        <taxon>Viruses</taxon>
        <taxon>Duplodnaviria</taxon>
        <taxon>Heunggongvirae</taxon>
        <taxon>Uroviricota</taxon>
        <taxon>Caudoviricetes</taxon>
        <taxon>Kutznervirinae</taxon>
        <taxon>Kozievirus</taxon>
        <taxon>Kozievirus MO526</taxon>
    </lineage>
</organism>
<keyword evidence="2" id="KW-1185">Reference proteome</keyword>
<name>A0ABZ0ZXA3_9CAUD</name>
<evidence type="ECO:0000313" key="1">
    <source>
        <dbReference type="EMBL" id="WQY99789.1"/>
    </source>
</evidence>
<proteinExistence type="predicted"/>
<sequence>MTRQEIVKGVGAPTPGHVRIGIDMGRGSFGAVAPLDAETILTDLAQATAHFPNLGPWLLVHATPTRLEFEAPDTRTRG</sequence>
<accession>A0ABZ0ZXA3</accession>
<protein>
    <submittedName>
        <fullName evidence="1">Uncharacterized protein</fullName>
    </submittedName>
</protein>
<dbReference type="EMBL" id="OR941552">
    <property type="protein sequence ID" value="WQY99789.1"/>
    <property type="molecule type" value="Genomic_DNA"/>
</dbReference>
<evidence type="ECO:0000313" key="2">
    <source>
        <dbReference type="Proteomes" id="UP001325719"/>
    </source>
</evidence>
<reference evidence="1 2" key="1">
    <citation type="submission" date="2023-12" db="EMBL/GenBank/DDBJ databases">
        <authorList>
            <person name="Wang F."/>
            <person name="Yu X."/>
            <person name="Gao C."/>
        </authorList>
    </citation>
    <scope>NUCLEOTIDE SEQUENCE [LARGE SCALE GENOMIC DNA]</scope>
</reference>